<dbReference type="OrthoDB" id="3650975at2759"/>
<accession>A0A9Q9AYF1</accession>
<evidence type="ECO:0000313" key="1">
    <source>
        <dbReference type="EMBL" id="USW52931.1"/>
    </source>
</evidence>
<organism evidence="1 2">
    <name type="scientific">Septoria linicola</name>
    <dbReference type="NCBI Taxonomy" id="215465"/>
    <lineage>
        <taxon>Eukaryota</taxon>
        <taxon>Fungi</taxon>
        <taxon>Dikarya</taxon>
        <taxon>Ascomycota</taxon>
        <taxon>Pezizomycotina</taxon>
        <taxon>Dothideomycetes</taxon>
        <taxon>Dothideomycetidae</taxon>
        <taxon>Mycosphaerellales</taxon>
        <taxon>Mycosphaerellaceae</taxon>
        <taxon>Septoria</taxon>
    </lineage>
</organism>
<dbReference type="PANTHER" id="PTHR42085:SF2">
    <property type="entry name" value="F-BOX DOMAIN-CONTAINING PROTEIN"/>
    <property type="match status" value="1"/>
</dbReference>
<name>A0A9Q9AYF1_9PEZI</name>
<dbReference type="EMBL" id="CP099422">
    <property type="protein sequence ID" value="USW52931.1"/>
    <property type="molecule type" value="Genomic_DNA"/>
</dbReference>
<keyword evidence="2" id="KW-1185">Reference proteome</keyword>
<dbReference type="Proteomes" id="UP001056384">
    <property type="component" value="Chromosome 5"/>
</dbReference>
<gene>
    <name evidence="1" type="ORF">Slin15195_G062500</name>
</gene>
<reference evidence="1" key="1">
    <citation type="submission" date="2022-06" db="EMBL/GenBank/DDBJ databases">
        <title>Complete genome sequences of two strains of the flax pathogen Septoria linicola.</title>
        <authorList>
            <person name="Lapalu N."/>
            <person name="Simon A."/>
            <person name="Demenou B."/>
            <person name="Paumier D."/>
            <person name="Guillot M.-P."/>
            <person name="Gout L."/>
            <person name="Valade R."/>
        </authorList>
    </citation>
    <scope>NUCLEOTIDE SEQUENCE</scope>
    <source>
        <strain evidence="1">SE15195</strain>
    </source>
</reference>
<dbReference type="InterPro" id="IPR038883">
    <property type="entry name" value="AN11006-like"/>
</dbReference>
<protein>
    <submittedName>
        <fullName evidence="1">Uncharacterized protein</fullName>
    </submittedName>
</protein>
<sequence>MGNACTSIERCRRGSSDDVELPPRRIVVATRRQSLTGSPMTPPHRPDSILSLAAPCLERPSTSTSKGLPNFPLPRELRDYIYGYLLDAEEVKFRPHDRTRDSTTTEGAAISRASNRSCSTAHTYRFSTNILAVNKQIHAEASILLHSANTFIAISHRWPNLSILKHRYDVPILSENARHIRNSRVVSLRYSIRHPTRTRHGGVFMMIVRDFPQFTRMMQWLYFQTKVPMTLAMRRDDSSGFAEYIYPGELIPGPKVQLATSLHLHQTSRNLQAAIFKVVRHQMQLVLPGQTFDLRGPPSRAPEAPADRLSEYITGYCGNTEVRVEAMLWRMVDIALSLKFSADALLQQGEYSAAAVRYEWVFEGCTSWDFSHFLPSVLENVVARSAARMLYQIILDSVTTASMLYYYMKKPDTGMRLAASTGLVINLLNQIPTDLTVWTNAIDCYLLRHPSQDALITGLILIQDPTFLRAASIAMTMFSLLRPDDVQSETDLGFIDEILGSEEELLRYQRSMTKEEILSRLSVTAEPVKVFNSTVPEAVLLQRPKKLKGWWVVDDEGATGA</sequence>
<proteinExistence type="predicted"/>
<dbReference type="PANTHER" id="PTHR42085">
    <property type="entry name" value="F-BOX DOMAIN-CONTAINING PROTEIN"/>
    <property type="match status" value="1"/>
</dbReference>
<evidence type="ECO:0000313" key="2">
    <source>
        <dbReference type="Proteomes" id="UP001056384"/>
    </source>
</evidence>
<dbReference type="AlphaFoldDB" id="A0A9Q9AYF1"/>